<dbReference type="OrthoDB" id="5586015at2759"/>
<dbReference type="EMBL" id="KL197729">
    <property type="protein sequence ID" value="KDQ54378.1"/>
    <property type="molecule type" value="Genomic_DNA"/>
</dbReference>
<dbReference type="InParanoid" id="A0A067PHI8"/>
<organism evidence="1 2">
    <name type="scientific">Jaapia argillacea MUCL 33604</name>
    <dbReference type="NCBI Taxonomy" id="933084"/>
    <lineage>
        <taxon>Eukaryota</taxon>
        <taxon>Fungi</taxon>
        <taxon>Dikarya</taxon>
        <taxon>Basidiomycota</taxon>
        <taxon>Agaricomycotina</taxon>
        <taxon>Agaricomycetes</taxon>
        <taxon>Agaricomycetidae</taxon>
        <taxon>Jaapiales</taxon>
        <taxon>Jaapiaceae</taxon>
        <taxon>Jaapia</taxon>
    </lineage>
</organism>
<gene>
    <name evidence="1" type="ORF">JAAARDRAFT_406472</name>
</gene>
<name>A0A067PHI8_9AGAM</name>
<protein>
    <submittedName>
        <fullName evidence="1">Uncharacterized protein</fullName>
    </submittedName>
</protein>
<sequence length="162" mass="17801">MEAASLELAKRRAAEEHQVALLALQQIPPPEPEPSEIDKTSAADSTVNDTTFAANATTLVYARSGKIGSNSTGKVKKKVGKPKLSAKEKKERSMFIEKIIRSLPLEFRVNDPTLRRHMEMVVEQLMDKSGEGVKILDLVAAPDLNQARVNKCLIALVARKII</sequence>
<dbReference type="STRING" id="933084.A0A067PHI8"/>
<keyword evidence="2" id="KW-1185">Reference proteome</keyword>
<evidence type="ECO:0000313" key="1">
    <source>
        <dbReference type="EMBL" id="KDQ54378.1"/>
    </source>
</evidence>
<dbReference type="AlphaFoldDB" id="A0A067PHI8"/>
<proteinExistence type="predicted"/>
<dbReference type="HOGENOM" id="CLU_066250_0_0_1"/>
<reference evidence="2" key="1">
    <citation type="journal article" date="2014" name="Proc. Natl. Acad. Sci. U.S.A.">
        <title>Extensive sampling of basidiomycete genomes demonstrates inadequacy of the white-rot/brown-rot paradigm for wood decay fungi.</title>
        <authorList>
            <person name="Riley R."/>
            <person name="Salamov A.A."/>
            <person name="Brown D.W."/>
            <person name="Nagy L.G."/>
            <person name="Floudas D."/>
            <person name="Held B.W."/>
            <person name="Levasseur A."/>
            <person name="Lombard V."/>
            <person name="Morin E."/>
            <person name="Otillar R."/>
            <person name="Lindquist E.A."/>
            <person name="Sun H."/>
            <person name="LaButti K.M."/>
            <person name="Schmutz J."/>
            <person name="Jabbour D."/>
            <person name="Luo H."/>
            <person name="Baker S.E."/>
            <person name="Pisabarro A.G."/>
            <person name="Walton J.D."/>
            <person name="Blanchette R.A."/>
            <person name="Henrissat B."/>
            <person name="Martin F."/>
            <person name="Cullen D."/>
            <person name="Hibbett D.S."/>
            <person name="Grigoriev I.V."/>
        </authorList>
    </citation>
    <scope>NUCLEOTIDE SEQUENCE [LARGE SCALE GENOMIC DNA]</scope>
    <source>
        <strain evidence="2">MUCL 33604</strain>
    </source>
</reference>
<evidence type="ECO:0000313" key="2">
    <source>
        <dbReference type="Proteomes" id="UP000027265"/>
    </source>
</evidence>
<accession>A0A067PHI8</accession>
<dbReference type="Proteomes" id="UP000027265">
    <property type="component" value="Unassembled WGS sequence"/>
</dbReference>